<comment type="cofactor">
    <cofactor evidence="1">
        <name>FAD</name>
        <dbReference type="ChEBI" id="CHEBI:57692"/>
    </cofactor>
</comment>
<evidence type="ECO:0000313" key="8">
    <source>
        <dbReference type="Proteomes" id="UP000756921"/>
    </source>
</evidence>
<evidence type="ECO:0000256" key="2">
    <source>
        <dbReference type="ARBA" id="ARBA00022630"/>
    </source>
</evidence>
<reference evidence="7" key="1">
    <citation type="journal article" date="2020" name="Mol. Plant Microbe Interact.">
        <title>Genome Sequence of the Biocontrol Agent Coniothyrium minitans strain Conio (IMI 134523).</title>
        <authorList>
            <person name="Patel D."/>
            <person name="Shittu T.A."/>
            <person name="Baroncelli R."/>
            <person name="Muthumeenakshi S."/>
            <person name="Osborne T.H."/>
            <person name="Janganan T.K."/>
            <person name="Sreenivasaprasad S."/>
        </authorList>
    </citation>
    <scope>NUCLEOTIDE SEQUENCE</scope>
    <source>
        <strain evidence="7">Conio</strain>
    </source>
</reference>
<dbReference type="OrthoDB" id="47494at2759"/>
<dbReference type="PANTHER" id="PTHR47178:SF6">
    <property type="entry name" value="FAD-BINDING DOMAIN-CONTAINING PROTEIN"/>
    <property type="match status" value="1"/>
</dbReference>
<dbReference type="Pfam" id="PF01494">
    <property type="entry name" value="FAD_binding_3"/>
    <property type="match status" value="2"/>
</dbReference>
<evidence type="ECO:0000256" key="3">
    <source>
        <dbReference type="ARBA" id="ARBA00022827"/>
    </source>
</evidence>
<gene>
    <name evidence="7" type="ORF">PMIN01_03824</name>
</gene>
<dbReference type="GO" id="GO:0004497">
    <property type="term" value="F:monooxygenase activity"/>
    <property type="evidence" value="ECO:0007669"/>
    <property type="project" value="UniProtKB-KW"/>
</dbReference>
<feature type="domain" description="FAD-binding" evidence="6">
    <location>
        <begin position="308"/>
        <end position="350"/>
    </location>
</feature>
<sequence length="408" mass="44195">MSNLDHPEKVLIVGAGLGGLALAQVLHNHGVPFELFERDGAPSARKQGWAVALLEAITALEELLPNETIKGINSTSVNHDTGENDEIAFVNAITGEMVGKVGGIARGVSGSIIRASRDALRAFLWRANGLPITPNKQFTRYIEDEYGVTALFADGSSSRGSLLVGADGLHSRVRKQLLGSSAQEPVQSQYVPIFGELDLPREHYEPLRRIANAVILSSAPGLRQQIGMLSMDEDRCKAHYFWALMIRCNDPIPLADWVGKATPEELYDFAVKSSRHLHPTLNGFLNYGGSQAMIQPQPKFQELVPPETFPEGRVTVLGDAAHAMIPLRGAGANTAILDACDLGKLLIKARAESRGYLSTIAPYLARMIPRGREAVLASRAAGDEDGDDPAVYLTKFKREKQQDDALGS</sequence>
<keyword evidence="5" id="KW-0503">Monooxygenase</keyword>
<keyword evidence="2" id="KW-0285">Flavoprotein</keyword>
<comment type="caution">
    <text evidence="7">The sequence shown here is derived from an EMBL/GenBank/DDBJ whole genome shotgun (WGS) entry which is preliminary data.</text>
</comment>
<dbReference type="InterPro" id="IPR036188">
    <property type="entry name" value="FAD/NAD-bd_sf"/>
</dbReference>
<name>A0A9P6GNJ0_9PLEO</name>
<dbReference type="Gene3D" id="3.50.50.60">
    <property type="entry name" value="FAD/NAD(P)-binding domain"/>
    <property type="match status" value="1"/>
</dbReference>
<feature type="domain" description="FAD-binding" evidence="6">
    <location>
        <begin position="9"/>
        <end position="45"/>
    </location>
</feature>
<dbReference type="PRINTS" id="PR00420">
    <property type="entry name" value="RNGMNOXGNASE"/>
</dbReference>
<accession>A0A9P6GNJ0</accession>
<dbReference type="PANTHER" id="PTHR47178">
    <property type="entry name" value="MONOOXYGENASE, FAD-BINDING"/>
    <property type="match status" value="1"/>
</dbReference>
<dbReference type="AlphaFoldDB" id="A0A9P6GNJ0"/>
<dbReference type="SUPFAM" id="SSF51905">
    <property type="entry name" value="FAD/NAD(P)-binding domain"/>
    <property type="match status" value="1"/>
</dbReference>
<keyword evidence="8" id="KW-1185">Reference proteome</keyword>
<protein>
    <submittedName>
        <fullName evidence="7">Early conidial development-2</fullName>
    </submittedName>
</protein>
<evidence type="ECO:0000313" key="7">
    <source>
        <dbReference type="EMBL" id="KAF9738541.1"/>
    </source>
</evidence>
<organism evidence="7 8">
    <name type="scientific">Paraphaeosphaeria minitans</name>
    <dbReference type="NCBI Taxonomy" id="565426"/>
    <lineage>
        <taxon>Eukaryota</taxon>
        <taxon>Fungi</taxon>
        <taxon>Dikarya</taxon>
        <taxon>Ascomycota</taxon>
        <taxon>Pezizomycotina</taxon>
        <taxon>Dothideomycetes</taxon>
        <taxon>Pleosporomycetidae</taxon>
        <taxon>Pleosporales</taxon>
        <taxon>Massarineae</taxon>
        <taxon>Didymosphaeriaceae</taxon>
        <taxon>Paraphaeosphaeria</taxon>
    </lineage>
</organism>
<dbReference type="InterPro" id="IPR002938">
    <property type="entry name" value="FAD-bd"/>
</dbReference>
<keyword evidence="4" id="KW-0560">Oxidoreductase</keyword>
<proteinExistence type="predicted"/>
<dbReference type="Proteomes" id="UP000756921">
    <property type="component" value="Unassembled WGS sequence"/>
</dbReference>
<dbReference type="GO" id="GO:0071949">
    <property type="term" value="F:FAD binding"/>
    <property type="evidence" value="ECO:0007669"/>
    <property type="project" value="InterPro"/>
</dbReference>
<evidence type="ECO:0000256" key="1">
    <source>
        <dbReference type="ARBA" id="ARBA00001974"/>
    </source>
</evidence>
<dbReference type="EMBL" id="WJXW01000003">
    <property type="protein sequence ID" value="KAF9738541.1"/>
    <property type="molecule type" value="Genomic_DNA"/>
</dbReference>
<keyword evidence="3" id="KW-0274">FAD</keyword>
<evidence type="ECO:0000259" key="6">
    <source>
        <dbReference type="Pfam" id="PF01494"/>
    </source>
</evidence>
<evidence type="ECO:0000256" key="4">
    <source>
        <dbReference type="ARBA" id="ARBA00023002"/>
    </source>
</evidence>
<evidence type="ECO:0000256" key="5">
    <source>
        <dbReference type="ARBA" id="ARBA00023033"/>
    </source>
</evidence>